<evidence type="ECO:0000256" key="2">
    <source>
        <dbReference type="ARBA" id="ARBA00022723"/>
    </source>
</evidence>
<sequence>TVPSEVVVHRNAGGNVRHALRDIIILDEVLGLKEIAIIHHTDCGTLRFRDEDIRRSLISKMDSEYWPVIDTMHIGAITDVEQSVRDDLAWLEKTPFVRKDLVEKTRGFVFDVKTGLVNPVI</sequence>
<feature type="binding site" evidence="4">
    <location>
        <position position="40"/>
    </location>
    <ligand>
        <name>Zn(2+)</name>
        <dbReference type="ChEBI" id="CHEBI:29105"/>
    </ligand>
</feature>
<dbReference type="PANTHER" id="PTHR43175">
    <property type="entry name" value="CARBONIC ANHYDRASE"/>
    <property type="match status" value="1"/>
</dbReference>
<dbReference type="PANTHER" id="PTHR43175:SF3">
    <property type="entry name" value="CARBON DISULFIDE HYDROLASE"/>
    <property type="match status" value="1"/>
</dbReference>
<feature type="non-terminal residue" evidence="5">
    <location>
        <position position="1"/>
    </location>
</feature>
<dbReference type="InterPro" id="IPR036874">
    <property type="entry name" value="Carbonic_anhydrase_sf"/>
</dbReference>
<dbReference type="AlphaFoldDB" id="A0A2T4BFM7"/>
<evidence type="ECO:0000313" key="6">
    <source>
        <dbReference type="Proteomes" id="UP000241546"/>
    </source>
</evidence>
<evidence type="ECO:0000313" key="5">
    <source>
        <dbReference type="EMBL" id="PTB68127.1"/>
    </source>
</evidence>
<dbReference type="GO" id="GO:0004089">
    <property type="term" value="F:carbonate dehydratase activity"/>
    <property type="evidence" value="ECO:0007669"/>
    <property type="project" value="InterPro"/>
</dbReference>
<proteinExistence type="inferred from homology"/>
<reference evidence="6" key="1">
    <citation type="submission" date="2016-07" db="EMBL/GenBank/DDBJ databases">
        <title>Multiple horizontal gene transfer events from other fungi enriched the ability of initially mycotrophic Trichoderma (Ascomycota) to feed on dead plant biomass.</title>
        <authorList>
            <consortium name="DOE Joint Genome Institute"/>
            <person name="Atanasova L."/>
            <person name="Chenthamara K."/>
            <person name="Zhang J."/>
            <person name="Grujic M."/>
            <person name="Henrissat B."/>
            <person name="Kuo A."/>
            <person name="Aerts A."/>
            <person name="Salamov A."/>
            <person name="Lipzen A."/>
            <person name="Labutti K."/>
            <person name="Barry K."/>
            <person name="Miao Y."/>
            <person name="Rahimi M.J."/>
            <person name="Shen Q."/>
            <person name="Grigoriev I.V."/>
            <person name="Kubicek C.P."/>
            <person name="Druzhinina I.S."/>
        </authorList>
    </citation>
    <scope>NUCLEOTIDE SEQUENCE [LARGE SCALE GENOMIC DNA]</scope>
    <source>
        <strain evidence="6">TUCIM 6016</strain>
    </source>
</reference>
<dbReference type="InterPro" id="IPR001765">
    <property type="entry name" value="Carbonic_anhydrase"/>
</dbReference>
<comment type="cofactor">
    <cofactor evidence="4">
        <name>Zn(2+)</name>
        <dbReference type="ChEBI" id="CHEBI:29105"/>
    </cofactor>
    <text evidence="4">Binds 1 zinc ion per subunit.</text>
</comment>
<dbReference type="SMART" id="SM00947">
    <property type="entry name" value="Pro_CA"/>
    <property type="match status" value="1"/>
</dbReference>
<keyword evidence="6" id="KW-1185">Reference proteome</keyword>
<evidence type="ECO:0000256" key="3">
    <source>
        <dbReference type="ARBA" id="ARBA00022833"/>
    </source>
</evidence>
<dbReference type="RefSeq" id="XP_024751447.1">
    <property type="nucleotide sequence ID" value="XM_024890126.1"/>
</dbReference>
<dbReference type="GeneID" id="36598244"/>
<gene>
    <name evidence="5" type="ORF">BBK36DRAFT_1115383</name>
</gene>
<feature type="binding site" evidence="4">
    <location>
        <position position="43"/>
    </location>
    <ligand>
        <name>Zn(2+)</name>
        <dbReference type="ChEBI" id="CHEBI:29105"/>
    </ligand>
</feature>
<name>A0A2T4BFM7_9HYPO</name>
<dbReference type="OrthoDB" id="10248475at2759"/>
<comment type="similarity">
    <text evidence="1">Belongs to the beta-class carbonic anhydrase family.</text>
</comment>
<keyword evidence="2 4" id="KW-0479">Metal-binding</keyword>
<dbReference type="GO" id="GO:0008270">
    <property type="term" value="F:zinc ion binding"/>
    <property type="evidence" value="ECO:0007669"/>
    <property type="project" value="InterPro"/>
</dbReference>
<organism evidence="5 6">
    <name type="scientific">Trichoderma citrinoviride</name>
    <dbReference type="NCBI Taxonomy" id="58853"/>
    <lineage>
        <taxon>Eukaryota</taxon>
        <taxon>Fungi</taxon>
        <taxon>Dikarya</taxon>
        <taxon>Ascomycota</taxon>
        <taxon>Pezizomycotina</taxon>
        <taxon>Sordariomycetes</taxon>
        <taxon>Hypocreomycetidae</taxon>
        <taxon>Hypocreales</taxon>
        <taxon>Hypocreaceae</taxon>
        <taxon>Trichoderma</taxon>
    </lineage>
</organism>
<accession>A0A2T4BFM7</accession>
<protein>
    <recommendedName>
        <fullName evidence="7">Carbonic anhydrase</fullName>
    </recommendedName>
</protein>
<dbReference type="Proteomes" id="UP000241546">
    <property type="component" value="Unassembled WGS sequence"/>
</dbReference>
<dbReference type="SUPFAM" id="SSF53056">
    <property type="entry name" value="beta-carbonic anhydrase, cab"/>
    <property type="match status" value="1"/>
</dbReference>
<evidence type="ECO:0000256" key="1">
    <source>
        <dbReference type="ARBA" id="ARBA00006217"/>
    </source>
</evidence>
<evidence type="ECO:0000256" key="4">
    <source>
        <dbReference type="PIRSR" id="PIRSR601765-1"/>
    </source>
</evidence>
<keyword evidence="3 4" id="KW-0862">Zinc</keyword>
<evidence type="ECO:0008006" key="7">
    <source>
        <dbReference type="Google" id="ProtNLM"/>
    </source>
</evidence>
<dbReference type="Gene3D" id="3.40.1050.10">
    <property type="entry name" value="Carbonic anhydrase"/>
    <property type="match status" value="1"/>
</dbReference>
<dbReference type="EMBL" id="KZ680210">
    <property type="protein sequence ID" value="PTB68127.1"/>
    <property type="molecule type" value="Genomic_DNA"/>
</dbReference>